<proteinExistence type="predicted"/>
<keyword evidence="3" id="KW-1185">Reference proteome</keyword>
<dbReference type="Gene3D" id="2.60.40.10">
    <property type="entry name" value="Immunoglobulins"/>
    <property type="match status" value="1"/>
</dbReference>
<organism evidence="2 3">
    <name type="scientific">Nocardioides caricicola</name>
    <dbReference type="NCBI Taxonomy" id="634770"/>
    <lineage>
        <taxon>Bacteria</taxon>
        <taxon>Bacillati</taxon>
        <taxon>Actinomycetota</taxon>
        <taxon>Actinomycetes</taxon>
        <taxon>Propionibacteriales</taxon>
        <taxon>Nocardioidaceae</taxon>
        <taxon>Nocardioides</taxon>
    </lineage>
</organism>
<dbReference type="InterPro" id="IPR013783">
    <property type="entry name" value="Ig-like_fold"/>
</dbReference>
<name>A0ABW0N3R8_9ACTN</name>
<dbReference type="RefSeq" id="WP_345178604.1">
    <property type="nucleotide sequence ID" value="NZ_BAABFQ010000007.1"/>
</dbReference>
<reference evidence="3" key="1">
    <citation type="journal article" date="2019" name="Int. J. Syst. Evol. Microbiol.">
        <title>The Global Catalogue of Microorganisms (GCM) 10K type strain sequencing project: providing services to taxonomists for standard genome sequencing and annotation.</title>
        <authorList>
            <consortium name="The Broad Institute Genomics Platform"/>
            <consortium name="The Broad Institute Genome Sequencing Center for Infectious Disease"/>
            <person name="Wu L."/>
            <person name="Ma J."/>
        </authorList>
    </citation>
    <scope>NUCLEOTIDE SEQUENCE [LARGE SCALE GENOMIC DNA]</scope>
    <source>
        <strain evidence="3">KACC 13778</strain>
    </source>
</reference>
<dbReference type="EMBL" id="JBHSMD010000004">
    <property type="protein sequence ID" value="MFC5493913.1"/>
    <property type="molecule type" value="Genomic_DNA"/>
</dbReference>
<gene>
    <name evidence="2" type="ORF">ACFPKY_12430</name>
</gene>
<sequence>MTTTTVTTARKLALPLGSVVGAGVLAMVMGVPWTSASEGSSGIRLLADDNQGATLTISKIEPGESVSRSVTIRNSGGAQSRLSFQETGDPSPFADGELHLVITQEDRTLYDGDFAAMSDIAQDVGTLEPGGSSTFTFTVSLPDDAPFANQGEPATASYSWVNSDAGTSGTFQ</sequence>
<feature type="transmembrane region" description="Helical" evidence="1">
    <location>
        <begin position="12"/>
        <end position="33"/>
    </location>
</feature>
<evidence type="ECO:0000256" key="1">
    <source>
        <dbReference type="SAM" id="Phobius"/>
    </source>
</evidence>
<keyword evidence="1" id="KW-1133">Transmembrane helix</keyword>
<keyword evidence="1" id="KW-0472">Membrane</keyword>
<dbReference type="Proteomes" id="UP001595956">
    <property type="component" value="Unassembled WGS sequence"/>
</dbReference>
<comment type="caution">
    <text evidence="2">The sequence shown here is derived from an EMBL/GenBank/DDBJ whole genome shotgun (WGS) entry which is preliminary data.</text>
</comment>
<evidence type="ECO:0000313" key="2">
    <source>
        <dbReference type="EMBL" id="MFC5493913.1"/>
    </source>
</evidence>
<evidence type="ECO:0008006" key="4">
    <source>
        <dbReference type="Google" id="ProtNLM"/>
    </source>
</evidence>
<accession>A0ABW0N3R8</accession>
<keyword evidence="1" id="KW-0812">Transmembrane</keyword>
<evidence type="ECO:0000313" key="3">
    <source>
        <dbReference type="Proteomes" id="UP001595956"/>
    </source>
</evidence>
<protein>
    <recommendedName>
        <fullName evidence="4">DUF4352 domain-containing protein</fullName>
    </recommendedName>
</protein>